<protein>
    <submittedName>
        <fullName evidence="1">Uncharacterized protein</fullName>
    </submittedName>
</protein>
<name>A0A0F9DGW3_9ZZZZ</name>
<proteinExistence type="predicted"/>
<reference evidence="1" key="1">
    <citation type="journal article" date="2015" name="Nature">
        <title>Complex archaea that bridge the gap between prokaryotes and eukaryotes.</title>
        <authorList>
            <person name="Spang A."/>
            <person name="Saw J.H."/>
            <person name="Jorgensen S.L."/>
            <person name="Zaremba-Niedzwiedzka K."/>
            <person name="Martijn J."/>
            <person name="Lind A.E."/>
            <person name="van Eijk R."/>
            <person name="Schleper C."/>
            <person name="Guy L."/>
            <person name="Ettema T.J."/>
        </authorList>
    </citation>
    <scope>NUCLEOTIDE SEQUENCE</scope>
</reference>
<sequence length="116" mass="13576">MVEPWCTRLSIDCPQNVVSEYIRQEQPNTAIDLTKRVFSVSHTLKDYTSDVVITFDAAKMTRDRFMFITTIPQILDAQITEPGKFEHDIFDIDVREVRHLENDLIFSPSPYPERLE</sequence>
<evidence type="ECO:0000313" key="1">
    <source>
        <dbReference type="EMBL" id="KKL17021.1"/>
    </source>
</evidence>
<accession>A0A0F9DGW3</accession>
<dbReference type="AlphaFoldDB" id="A0A0F9DGW3"/>
<organism evidence="1">
    <name type="scientific">marine sediment metagenome</name>
    <dbReference type="NCBI Taxonomy" id="412755"/>
    <lineage>
        <taxon>unclassified sequences</taxon>
        <taxon>metagenomes</taxon>
        <taxon>ecological metagenomes</taxon>
    </lineage>
</organism>
<dbReference type="EMBL" id="LAZR01039432">
    <property type="protein sequence ID" value="KKL17021.1"/>
    <property type="molecule type" value="Genomic_DNA"/>
</dbReference>
<feature type="non-terminal residue" evidence="1">
    <location>
        <position position="116"/>
    </location>
</feature>
<gene>
    <name evidence="1" type="ORF">LCGC14_2489740</name>
</gene>
<comment type="caution">
    <text evidence="1">The sequence shown here is derived from an EMBL/GenBank/DDBJ whole genome shotgun (WGS) entry which is preliminary data.</text>
</comment>